<dbReference type="InterPro" id="IPR023572">
    <property type="entry name" value="Archease_dom"/>
</dbReference>
<evidence type="ECO:0000259" key="6">
    <source>
        <dbReference type="Pfam" id="PF01951"/>
    </source>
</evidence>
<proteinExistence type="inferred from homology"/>
<reference evidence="7 8" key="1">
    <citation type="submission" date="2014-07" db="EMBL/GenBank/DDBJ databases">
        <title>Methanogenic archaea and the global carbon cycle.</title>
        <authorList>
            <person name="Henriksen J.R."/>
            <person name="Luke J."/>
            <person name="Reinhart S."/>
            <person name="Benedict M.N."/>
            <person name="Youngblut N.D."/>
            <person name="Metcalf M.E."/>
            <person name="Whitaker R.J."/>
            <person name="Metcalf W.W."/>
        </authorList>
    </citation>
    <scope>NUCLEOTIDE SEQUENCE [LARGE SCALE GENOMIC DNA]</scope>
    <source>
        <strain evidence="7 8">C2J</strain>
    </source>
</reference>
<keyword evidence="4 5" id="KW-0106">Calcium</keyword>
<keyword evidence="3 5" id="KW-0479">Metal-binding</keyword>
<feature type="binding site" evidence="5">
    <location>
        <position position="145"/>
    </location>
    <ligand>
        <name>Ca(2+)</name>
        <dbReference type="ChEBI" id="CHEBI:29108"/>
    </ligand>
</feature>
<dbReference type="Gene3D" id="3.55.10.10">
    <property type="entry name" value="Archease domain"/>
    <property type="match status" value="1"/>
</dbReference>
<dbReference type="GO" id="GO:0006388">
    <property type="term" value="P:tRNA splicing, via endonucleolytic cleavage and ligation"/>
    <property type="evidence" value="ECO:0007669"/>
    <property type="project" value="UniProtKB-UniRule"/>
</dbReference>
<dbReference type="KEGG" id="msj:MSSAC_0251"/>
<dbReference type="STRING" id="1434118.MSSAC_0251"/>
<dbReference type="AlphaFoldDB" id="A0A0E3LC37"/>
<dbReference type="HAMAP" id="MF_01222">
    <property type="entry name" value="Archease_arch"/>
    <property type="match status" value="1"/>
</dbReference>
<evidence type="ECO:0000256" key="4">
    <source>
        <dbReference type="ARBA" id="ARBA00022837"/>
    </source>
</evidence>
<evidence type="ECO:0000256" key="2">
    <source>
        <dbReference type="ARBA" id="ARBA00022694"/>
    </source>
</evidence>
<keyword evidence="2 5" id="KW-0819">tRNA processing</keyword>
<dbReference type="GeneID" id="24869796"/>
<name>A0A0E3LC37_9EURY</name>
<dbReference type="Pfam" id="PF01951">
    <property type="entry name" value="Archease"/>
    <property type="match status" value="1"/>
</dbReference>
<feature type="binding site" evidence="5">
    <location>
        <position position="16"/>
    </location>
    <ligand>
        <name>Ca(2+)</name>
        <dbReference type="ChEBI" id="CHEBI:29108"/>
    </ligand>
</feature>
<dbReference type="PANTHER" id="PTHR12682:SF11">
    <property type="entry name" value="PROTEIN ARCHEASE"/>
    <property type="match status" value="1"/>
</dbReference>
<dbReference type="SUPFAM" id="SSF69819">
    <property type="entry name" value="MTH1598-like"/>
    <property type="match status" value="1"/>
</dbReference>
<evidence type="ECO:0000313" key="8">
    <source>
        <dbReference type="Proteomes" id="UP000033123"/>
    </source>
</evidence>
<evidence type="ECO:0000256" key="1">
    <source>
        <dbReference type="ARBA" id="ARBA00007963"/>
    </source>
</evidence>
<feature type="binding site" evidence="5">
    <location>
        <position position="146"/>
    </location>
    <ligand>
        <name>Ca(2+)</name>
        <dbReference type="ChEBI" id="CHEBI:29108"/>
    </ligand>
</feature>
<organism evidence="7 8">
    <name type="scientific">Methanosarcina siciliae C2J</name>
    <dbReference type="NCBI Taxonomy" id="1434118"/>
    <lineage>
        <taxon>Archaea</taxon>
        <taxon>Methanobacteriati</taxon>
        <taxon>Methanobacteriota</taxon>
        <taxon>Stenosarchaea group</taxon>
        <taxon>Methanomicrobia</taxon>
        <taxon>Methanosarcinales</taxon>
        <taxon>Methanosarcinaceae</taxon>
        <taxon>Methanosarcina</taxon>
    </lineage>
</organism>
<evidence type="ECO:0000256" key="3">
    <source>
        <dbReference type="ARBA" id="ARBA00022723"/>
    </source>
</evidence>
<dbReference type="RefSeq" id="WP_048179149.1">
    <property type="nucleotide sequence ID" value="NZ_CP009508.1"/>
</dbReference>
<dbReference type="InterPro" id="IPR022952">
    <property type="entry name" value="Archease_arc"/>
</dbReference>
<dbReference type="Proteomes" id="UP000033123">
    <property type="component" value="Chromosome"/>
</dbReference>
<sequence>MPSQGKKYEYLEHTADIKFLAYGNTLEEVFENAALAMFNVIIDTGKVSGETAREVCLTSPDLEYLLVDWLSELLYLFEVDEIVFWKFRVEEIREEEGECSIKAVASGEQYYPESHPFETEIKAVTYNQLELEKTAEGWKAQVVVDI</sequence>
<feature type="domain" description="Archease" evidence="6">
    <location>
        <begin position="8"/>
        <end position="146"/>
    </location>
</feature>
<evidence type="ECO:0000256" key="5">
    <source>
        <dbReference type="HAMAP-Rule" id="MF_01222"/>
    </source>
</evidence>
<dbReference type="InterPro" id="IPR036820">
    <property type="entry name" value="Archease_dom_sf"/>
</dbReference>
<dbReference type="GO" id="GO:0005509">
    <property type="term" value="F:calcium ion binding"/>
    <property type="evidence" value="ECO:0007669"/>
    <property type="project" value="UniProtKB-UniRule"/>
</dbReference>
<dbReference type="NCBIfam" id="NF001617">
    <property type="entry name" value="PRK00407.1"/>
    <property type="match status" value="1"/>
</dbReference>
<comment type="function">
    <text evidence="5">Activates the tRNA-splicing ligase complex by facilitating the enzymatic turnover of catalytic subunit RtcB. Acts by promoting the guanylylation of RtcB, a key intermediate step in tRNA ligation. Can also alter the NTP specificity of RtcB such that ATP, dGTP or ITP is used efficiently.</text>
</comment>
<comment type="similarity">
    <text evidence="1 5">Belongs to the archease family.</text>
</comment>
<dbReference type="PATRIC" id="fig|1434118.4.peg.337"/>
<evidence type="ECO:0000313" key="7">
    <source>
        <dbReference type="EMBL" id="AKB34841.1"/>
    </source>
</evidence>
<protein>
    <recommendedName>
        <fullName evidence="5">Protein archease</fullName>
    </recommendedName>
</protein>
<dbReference type="PANTHER" id="PTHR12682">
    <property type="entry name" value="ARCHEASE"/>
    <property type="match status" value="1"/>
</dbReference>
<dbReference type="HOGENOM" id="CLU_111362_3_0_2"/>
<gene>
    <name evidence="7" type="ORF">MSSAC_0251</name>
</gene>
<dbReference type="EMBL" id="CP009508">
    <property type="protein sequence ID" value="AKB34841.1"/>
    <property type="molecule type" value="Genomic_DNA"/>
</dbReference>
<dbReference type="InterPro" id="IPR002804">
    <property type="entry name" value="Archease"/>
</dbReference>
<accession>A0A0E3LC37</accession>